<protein>
    <submittedName>
        <fullName evidence="2">Uncharacterized protein</fullName>
    </submittedName>
</protein>
<dbReference type="RefSeq" id="WP_367168158.1">
    <property type="nucleotide sequence ID" value="NZ_JBFKZN010000008.1"/>
</dbReference>
<dbReference type="Proteomes" id="UP001554567">
    <property type="component" value="Unassembled WGS sequence"/>
</dbReference>
<name>A0ABV3N4Q7_9GAMM</name>
<keyword evidence="1" id="KW-0472">Membrane</keyword>
<evidence type="ECO:0000256" key="1">
    <source>
        <dbReference type="SAM" id="Phobius"/>
    </source>
</evidence>
<accession>A0ABV3N4Q7</accession>
<organism evidence="2 3">
    <name type="scientific">Erwinia papayae</name>
    <dbReference type="NCBI Taxonomy" id="206499"/>
    <lineage>
        <taxon>Bacteria</taxon>
        <taxon>Pseudomonadati</taxon>
        <taxon>Pseudomonadota</taxon>
        <taxon>Gammaproteobacteria</taxon>
        <taxon>Enterobacterales</taxon>
        <taxon>Erwiniaceae</taxon>
        <taxon>Erwinia</taxon>
    </lineage>
</organism>
<sequence>MPDDFTLYQNEPVVLIVYYFISLSLSIAFYIFKYKKKVALKRNKVVWFFLIWPFIIFQYAVFRYGLDGLSDYCSIKSDDSLFLRISALLFAASYLFFLPVRESKKTQGKQFNN</sequence>
<gene>
    <name evidence="2" type="ORF">ABW286_16755</name>
</gene>
<keyword evidence="1" id="KW-0812">Transmembrane</keyword>
<keyword evidence="3" id="KW-1185">Reference proteome</keyword>
<feature type="transmembrane region" description="Helical" evidence="1">
    <location>
        <begin position="81"/>
        <end position="100"/>
    </location>
</feature>
<feature type="transmembrane region" description="Helical" evidence="1">
    <location>
        <begin position="44"/>
        <end position="61"/>
    </location>
</feature>
<dbReference type="EMBL" id="JBFKZN010000008">
    <property type="protein sequence ID" value="MEW5290806.1"/>
    <property type="molecule type" value="Genomic_DNA"/>
</dbReference>
<evidence type="ECO:0000313" key="2">
    <source>
        <dbReference type="EMBL" id="MEW5290806.1"/>
    </source>
</evidence>
<keyword evidence="1" id="KW-1133">Transmembrane helix</keyword>
<comment type="caution">
    <text evidence="2">The sequence shown here is derived from an EMBL/GenBank/DDBJ whole genome shotgun (WGS) entry which is preliminary data.</text>
</comment>
<feature type="transmembrane region" description="Helical" evidence="1">
    <location>
        <begin position="12"/>
        <end position="32"/>
    </location>
</feature>
<proteinExistence type="predicted"/>
<reference evidence="2 3" key="1">
    <citation type="submission" date="2024-07" db="EMBL/GenBank/DDBJ databases">
        <authorList>
            <person name="Dulla G.F.J."/>
            <person name="Delorm J.G."/>
        </authorList>
    </citation>
    <scope>NUCLEOTIDE SEQUENCE [LARGE SCALE GENOMIC DNA]</scope>
    <source>
        <strain evidence="2 3">JGD 233</strain>
    </source>
</reference>
<evidence type="ECO:0000313" key="3">
    <source>
        <dbReference type="Proteomes" id="UP001554567"/>
    </source>
</evidence>